<keyword evidence="6" id="KW-0175">Coiled coil</keyword>
<keyword evidence="7" id="KW-0472">Membrane</keyword>
<dbReference type="Gene3D" id="6.10.340.10">
    <property type="match status" value="1"/>
</dbReference>
<evidence type="ECO:0000256" key="7">
    <source>
        <dbReference type="SAM" id="Phobius"/>
    </source>
</evidence>
<keyword evidence="7" id="KW-1133">Transmembrane helix</keyword>
<keyword evidence="4" id="KW-0418">Kinase</keyword>
<protein>
    <recommendedName>
        <fullName evidence="2">histidine kinase</fullName>
        <ecNumber evidence="2">2.7.13.3</ecNumber>
    </recommendedName>
</protein>
<keyword evidence="3" id="KW-0808">Transferase</keyword>
<comment type="caution">
    <text evidence="9">The sequence shown here is derived from an EMBL/GenBank/DDBJ whole genome shotgun (WGS) entry which is preliminary data.</text>
</comment>
<dbReference type="InterPro" id="IPR050736">
    <property type="entry name" value="Sensor_HK_Regulatory"/>
</dbReference>
<dbReference type="InterPro" id="IPR005467">
    <property type="entry name" value="His_kinase_dom"/>
</dbReference>
<gene>
    <name evidence="9" type="ORF">S03H2_14736</name>
</gene>
<evidence type="ECO:0000313" key="9">
    <source>
        <dbReference type="EMBL" id="GAH45571.1"/>
    </source>
</evidence>
<evidence type="ECO:0000259" key="8">
    <source>
        <dbReference type="PROSITE" id="PS50109"/>
    </source>
</evidence>
<keyword evidence="5" id="KW-0902">Two-component regulatory system</keyword>
<sequence>MVIFSGFITLLITGFQLLWDYKKDVNLIHVQLQQIPNVHLKTLTDNLWTSDIKELTTHLEGILQVRDMQYLELKENKKILISVGKKQSGNVVEQQYSMLHVHRGRNIEIGTLTVIASLNGVYQRLVDKAWMIFLGNGLKTLLVAGFMLILFYSTNTRHLIQIAEFTHDLGTENLGKQLILHRQKNQNKTEDELDLVVNAINKMQGNIKASFTALAQSEAYSKKLTSELQEHREHLEDLVNERTAELAAARDEAEFANSAKSEFLSRMSHELRTPLNAILGFGQLLEMDAKKLDEIQNENVSEIITAGLHLLKLINEVLDLAKIESGKLDIHIENISIDKIIMDCISLIKT</sequence>
<evidence type="ECO:0000256" key="5">
    <source>
        <dbReference type="ARBA" id="ARBA00023012"/>
    </source>
</evidence>
<dbReference type="InterPro" id="IPR033414">
    <property type="entry name" value="Sensor_dom"/>
</dbReference>
<dbReference type="PANTHER" id="PTHR43711:SF26">
    <property type="entry name" value="SENSOR HISTIDINE KINASE RCSC"/>
    <property type="match status" value="1"/>
</dbReference>
<reference evidence="9" key="1">
    <citation type="journal article" date="2014" name="Front. Microbiol.">
        <title>High frequency of phylogenetically diverse reductive dehalogenase-homologous genes in deep subseafloor sedimentary metagenomes.</title>
        <authorList>
            <person name="Kawai M."/>
            <person name="Futagami T."/>
            <person name="Toyoda A."/>
            <person name="Takaki Y."/>
            <person name="Nishi S."/>
            <person name="Hori S."/>
            <person name="Arai W."/>
            <person name="Tsubouchi T."/>
            <person name="Morono Y."/>
            <person name="Uchiyama I."/>
            <person name="Ito T."/>
            <person name="Fujiyama A."/>
            <person name="Inagaki F."/>
            <person name="Takami H."/>
        </authorList>
    </citation>
    <scope>NUCLEOTIDE SEQUENCE</scope>
    <source>
        <strain evidence="9">Expedition CK06-06</strain>
    </source>
</reference>
<dbReference type="Gene3D" id="1.10.287.130">
    <property type="match status" value="1"/>
</dbReference>
<dbReference type="InterPro" id="IPR003661">
    <property type="entry name" value="HisK_dim/P_dom"/>
</dbReference>
<evidence type="ECO:0000256" key="3">
    <source>
        <dbReference type="ARBA" id="ARBA00022679"/>
    </source>
</evidence>
<keyword evidence="7" id="KW-0812">Transmembrane</keyword>
<dbReference type="SMART" id="SM00388">
    <property type="entry name" value="HisKA"/>
    <property type="match status" value="1"/>
</dbReference>
<proteinExistence type="predicted"/>
<evidence type="ECO:0000256" key="4">
    <source>
        <dbReference type="ARBA" id="ARBA00022777"/>
    </source>
</evidence>
<evidence type="ECO:0000256" key="6">
    <source>
        <dbReference type="SAM" id="Coils"/>
    </source>
</evidence>
<evidence type="ECO:0000256" key="1">
    <source>
        <dbReference type="ARBA" id="ARBA00000085"/>
    </source>
</evidence>
<dbReference type="EC" id="2.7.13.3" evidence="2"/>
<dbReference type="Pfam" id="PF17149">
    <property type="entry name" value="CHASE5"/>
    <property type="match status" value="1"/>
</dbReference>
<dbReference type="PROSITE" id="PS50109">
    <property type="entry name" value="HIS_KIN"/>
    <property type="match status" value="1"/>
</dbReference>
<dbReference type="PANTHER" id="PTHR43711">
    <property type="entry name" value="TWO-COMPONENT HISTIDINE KINASE"/>
    <property type="match status" value="1"/>
</dbReference>
<dbReference type="CDD" id="cd00082">
    <property type="entry name" value="HisKA"/>
    <property type="match status" value="1"/>
</dbReference>
<feature type="non-terminal residue" evidence="9">
    <location>
        <position position="350"/>
    </location>
</feature>
<feature type="transmembrane region" description="Helical" evidence="7">
    <location>
        <begin position="129"/>
        <end position="152"/>
    </location>
</feature>
<dbReference type="EMBL" id="BARU01007482">
    <property type="protein sequence ID" value="GAH45571.1"/>
    <property type="molecule type" value="Genomic_DNA"/>
</dbReference>
<comment type="catalytic activity">
    <reaction evidence="1">
        <text>ATP + protein L-histidine = ADP + protein N-phospho-L-histidine.</text>
        <dbReference type="EC" id="2.7.13.3"/>
    </reaction>
</comment>
<evidence type="ECO:0000256" key="2">
    <source>
        <dbReference type="ARBA" id="ARBA00012438"/>
    </source>
</evidence>
<organism evidence="9">
    <name type="scientific">marine sediment metagenome</name>
    <dbReference type="NCBI Taxonomy" id="412755"/>
    <lineage>
        <taxon>unclassified sequences</taxon>
        <taxon>metagenomes</taxon>
        <taxon>ecological metagenomes</taxon>
    </lineage>
</organism>
<dbReference type="SUPFAM" id="SSF47384">
    <property type="entry name" value="Homodimeric domain of signal transducing histidine kinase"/>
    <property type="match status" value="1"/>
</dbReference>
<feature type="coiled-coil region" evidence="6">
    <location>
        <begin position="221"/>
        <end position="252"/>
    </location>
</feature>
<feature type="domain" description="Histidine kinase" evidence="8">
    <location>
        <begin position="266"/>
        <end position="350"/>
    </location>
</feature>
<dbReference type="GO" id="GO:0000155">
    <property type="term" value="F:phosphorelay sensor kinase activity"/>
    <property type="evidence" value="ECO:0007669"/>
    <property type="project" value="InterPro"/>
</dbReference>
<dbReference type="Pfam" id="PF00512">
    <property type="entry name" value="HisKA"/>
    <property type="match status" value="1"/>
</dbReference>
<name>X1FIU7_9ZZZZ</name>
<dbReference type="InterPro" id="IPR036097">
    <property type="entry name" value="HisK_dim/P_sf"/>
</dbReference>
<accession>X1FIU7</accession>
<dbReference type="AlphaFoldDB" id="X1FIU7"/>